<evidence type="ECO:0000256" key="1">
    <source>
        <dbReference type="ARBA" id="ARBA00012513"/>
    </source>
</evidence>
<dbReference type="InterPro" id="IPR001680">
    <property type="entry name" value="WD40_rpt"/>
</dbReference>
<feature type="compositionally biased region" description="Pro residues" evidence="8">
    <location>
        <begin position="345"/>
        <end position="354"/>
    </location>
</feature>
<dbReference type="PANTHER" id="PTHR43289:SF6">
    <property type="entry name" value="SERINE_THREONINE-PROTEIN KINASE NEKL-3"/>
    <property type="match status" value="1"/>
</dbReference>
<keyword evidence="3" id="KW-0808">Transferase</keyword>
<dbReference type="InterPro" id="IPR017441">
    <property type="entry name" value="Protein_kinase_ATP_BS"/>
</dbReference>
<evidence type="ECO:0000256" key="7">
    <source>
        <dbReference type="PROSITE-ProRule" id="PRU10141"/>
    </source>
</evidence>
<dbReference type="SMART" id="SM00320">
    <property type="entry name" value="WD40"/>
    <property type="match status" value="4"/>
</dbReference>
<keyword evidence="2" id="KW-0723">Serine/threonine-protein kinase</keyword>
<organism evidence="10 11">
    <name type="scientific">Actinomadura nitritigenes</name>
    <dbReference type="NCBI Taxonomy" id="134602"/>
    <lineage>
        <taxon>Bacteria</taxon>
        <taxon>Bacillati</taxon>
        <taxon>Actinomycetota</taxon>
        <taxon>Actinomycetes</taxon>
        <taxon>Streptosporangiales</taxon>
        <taxon>Thermomonosporaceae</taxon>
        <taxon>Actinomadura</taxon>
    </lineage>
</organism>
<evidence type="ECO:0000313" key="11">
    <source>
        <dbReference type="Proteomes" id="UP000666915"/>
    </source>
</evidence>
<dbReference type="InterPro" id="IPR015943">
    <property type="entry name" value="WD40/YVTN_repeat-like_dom_sf"/>
</dbReference>
<keyword evidence="11" id="KW-1185">Reference proteome</keyword>
<dbReference type="PANTHER" id="PTHR43289">
    <property type="entry name" value="MITOGEN-ACTIVATED PROTEIN KINASE KINASE KINASE 20-RELATED"/>
    <property type="match status" value="1"/>
</dbReference>
<dbReference type="SMART" id="SM00220">
    <property type="entry name" value="S_TKc"/>
    <property type="match status" value="1"/>
</dbReference>
<evidence type="ECO:0000256" key="5">
    <source>
        <dbReference type="ARBA" id="ARBA00022777"/>
    </source>
</evidence>
<dbReference type="EMBL" id="JAGEOK010000014">
    <property type="protein sequence ID" value="MBO2440255.1"/>
    <property type="molecule type" value="Genomic_DNA"/>
</dbReference>
<keyword evidence="6 7" id="KW-0067">ATP-binding</keyword>
<evidence type="ECO:0000313" key="10">
    <source>
        <dbReference type="EMBL" id="MBO2440255.1"/>
    </source>
</evidence>
<dbReference type="Proteomes" id="UP000666915">
    <property type="component" value="Unassembled WGS sequence"/>
</dbReference>
<sequence>MPDAGREVINGRYRLLSVIGQGSMGRVWRARDELLNRDVAVKEILLAAEDEPAELAERAMNEARSTAALSHPGIVTVFDVIEHDGSPMIVMELLKGRSLAEILREEVRLPPRRAAEIGAEMLAALREAHAAGIVHRDLKTANVFVTDRDRVVITDFGIARQRGQRTPGAPGEMSGTPAFVAPEQARNEAAGPPADLWSLGATLFNAVEGRPPYQGPDYASILLTLLTQDPPAPRNAGPLSPVLASLLVRDPERRADADEVAAALDRILHAAPENAPPPAPVTPAAPAAPAAPAVPASPASAGKAPSPPAGNAGSAVTASTPPPRSAAAPASAAPQPRTRYVTTRPVPPIKQPPTPLRQERVRRLVPVLVCVLVGLGSLAALLNVDTDPSAGSATGSPEPFPSYLITDPSDSTDSPSAAPSDPPHPTGAAFSPDGRTVAIALGDKQIRVYDVRTHRRISTLHLGGDSDEDPVAMALSPDGRELAMSPSDGPTAVWNLETHKQIAKTNDFSDASRLTFDSGGGRLTAFGEHGDHLVWRIGETPRTDQIVPDEGCVISTVSPDGTTLACTGMEGPGVTLWDVSARSQIGTLTPPMTTDPPLTMAFSPDGRSLALEGTPTVTLWNVALQRQIGTLDTSQAIERLLFTPDGTHLLAQGGGDVKDWRLTPSPQRSASGLPGSDTGFVTTAALSPDGRSVLFGTSSGKIVVRDLAKGKDVEHWHA</sequence>
<feature type="region of interest" description="Disordered" evidence="8">
    <location>
        <begin position="388"/>
        <end position="433"/>
    </location>
</feature>
<reference evidence="10 11" key="1">
    <citation type="submission" date="2021-03" db="EMBL/GenBank/DDBJ databases">
        <authorList>
            <person name="Kanchanasin P."/>
            <person name="Saeng-In P."/>
            <person name="Phongsopitanun W."/>
            <person name="Yuki M."/>
            <person name="Kudo T."/>
            <person name="Ohkuma M."/>
            <person name="Tanasupawat S."/>
        </authorList>
    </citation>
    <scope>NUCLEOTIDE SEQUENCE [LARGE SCALE GENOMIC DNA]</scope>
    <source>
        <strain evidence="10 11">L46</strain>
    </source>
</reference>
<dbReference type="InterPro" id="IPR000719">
    <property type="entry name" value="Prot_kinase_dom"/>
</dbReference>
<name>A0ABS3R2H1_9ACTN</name>
<feature type="compositionally biased region" description="Low complexity" evidence="8">
    <location>
        <begin position="284"/>
        <end position="339"/>
    </location>
</feature>
<dbReference type="EC" id="2.7.11.1" evidence="1"/>
<keyword evidence="4 7" id="KW-0547">Nucleotide-binding</keyword>
<dbReference type="GO" id="GO:0016301">
    <property type="term" value="F:kinase activity"/>
    <property type="evidence" value="ECO:0007669"/>
    <property type="project" value="UniProtKB-KW"/>
</dbReference>
<evidence type="ECO:0000256" key="6">
    <source>
        <dbReference type="ARBA" id="ARBA00022840"/>
    </source>
</evidence>
<keyword evidence="5 10" id="KW-0418">Kinase</keyword>
<dbReference type="SUPFAM" id="SSF56112">
    <property type="entry name" value="Protein kinase-like (PK-like)"/>
    <property type="match status" value="1"/>
</dbReference>
<accession>A0ABS3R2H1</accession>
<dbReference type="Pfam" id="PF00400">
    <property type="entry name" value="WD40"/>
    <property type="match status" value="1"/>
</dbReference>
<dbReference type="InterPro" id="IPR008271">
    <property type="entry name" value="Ser/Thr_kinase_AS"/>
</dbReference>
<feature type="binding site" evidence="7">
    <location>
        <position position="42"/>
    </location>
    <ligand>
        <name>ATP</name>
        <dbReference type="ChEBI" id="CHEBI:30616"/>
    </ligand>
</feature>
<evidence type="ECO:0000256" key="8">
    <source>
        <dbReference type="SAM" id="MobiDB-lite"/>
    </source>
</evidence>
<dbReference type="PROSITE" id="PS00107">
    <property type="entry name" value="PROTEIN_KINASE_ATP"/>
    <property type="match status" value="1"/>
</dbReference>
<feature type="compositionally biased region" description="Pro residues" evidence="8">
    <location>
        <begin position="274"/>
        <end position="283"/>
    </location>
</feature>
<dbReference type="Gene3D" id="1.10.510.10">
    <property type="entry name" value="Transferase(Phosphotransferase) domain 1"/>
    <property type="match status" value="1"/>
</dbReference>
<gene>
    <name evidence="10" type="ORF">J4557_22250</name>
</gene>
<dbReference type="PROSITE" id="PS00108">
    <property type="entry name" value="PROTEIN_KINASE_ST"/>
    <property type="match status" value="1"/>
</dbReference>
<dbReference type="Gene3D" id="3.30.200.20">
    <property type="entry name" value="Phosphorylase Kinase, domain 1"/>
    <property type="match status" value="1"/>
</dbReference>
<dbReference type="RefSeq" id="WP_208268650.1">
    <property type="nucleotide sequence ID" value="NZ_JAGEOK010000014.1"/>
</dbReference>
<dbReference type="PROSITE" id="PS50011">
    <property type="entry name" value="PROTEIN_KINASE_DOM"/>
    <property type="match status" value="1"/>
</dbReference>
<dbReference type="Gene3D" id="2.130.10.10">
    <property type="entry name" value="YVTN repeat-like/Quinoprotein amine dehydrogenase"/>
    <property type="match status" value="2"/>
</dbReference>
<evidence type="ECO:0000256" key="2">
    <source>
        <dbReference type="ARBA" id="ARBA00022527"/>
    </source>
</evidence>
<feature type="region of interest" description="Disordered" evidence="8">
    <location>
        <begin position="271"/>
        <end position="354"/>
    </location>
</feature>
<evidence type="ECO:0000256" key="3">
    <source>
        <dbReference type="ARBA" id="ARBA00022679"/>
    </source>
</evidence>
<dbReference type="CDD" id="cd14014">
    <property type="entry name" value="STKc_PknB_like"/>
    <property type="match status" value="1"/>
</dbReference>
<feature type="compositionally biased region" description="Low complexity" evidence="8">
    <location>
        <begin position="406"/>
        <end position="419"/>
    </location>
</feature>
<proteinExistence type="predicted"/>
<evidence type="ECO:0000259" key="9">
    <source>
        <dbReference type="PROSITE" id="PS50011"/>
    </source>
</evidence>
<feature type="domain" description="Protein kinase" evidence="9">
    <location>
        <begin position="13"/>
        <end position="268"/>
    </location>
</feature>
<evidence type="ECO:0000256" key="4">
    <source>
        <dbReference type="ARBA" id="ARBA00022741"/>
    </source>
</evidence>
<protein>
    <recommendedName>
        <fullName evidence="1">non-specific serine/threonine protein kinase</fullName>
        <ecNumber evidence="1">2.7.11.1</ecNumber>
    </recommendedName>
</protein>
<dbReference type="InterPro" id="IPR011009">
    <property type="entry name" value="Kinase-like_dom_sf"/>
</dbReference>
<dbReference type="SUPFAM" id="SSF82171">
    <property type="entry name" value="DPP6 N-terminal domain-like"/>
    <property type="match status" value="1"/>
</dbReference>
<comment type="caution">
    <text evidence="10">The sequence shown here is derived from an EMBL/GenBank/DDBJ whole genome shotgun (WGS) entry which is preliminary data.</text>
</comment>
<dbReference type="Pfam" id="PF00069">
    <property type="entry name" value="Pkinase"/>
    <property type="match status" value="1"/>
</dbReference>